<dbReference type="RefSeq" id="WP_160608722.1">
    <property type="nucleotide sequence ID" value="NZ_WTYF01000004.1"/>
</dbReference>
<name>A0A844Y209_9SPHN</name>
<dbReference type="Gene3D" id="1.10.10.60">
    <property type="entry name" value="Homeodomain-like"/>
    <property type="match status" value="1"/>
</dbReference>
<organism evidence="5 6">
    <name type="scientific">Qipengyuania gaetbuli</name>
    <dbReference type="NCBI Taxonomy" id="266952"/>
    <lineage>
        <taxon>Bacteria</taxon>
        <taxon>Pseudomonadati</taxon>
        <taxon>Pseudomonadota</taxon>
        <taxon>Alphaproteobacteria</taxon>
        <taxon>Sphingomonadales</taxon>
        <taxon>Erythrobacteraceae</taxon>
        <taxon>Qipengyuania</taxon>
    </lineage>
</organism>
<sequence length="307" mass="33496">MSDRVFHSAEFAAGGLRLQVAGPPSDLAPYISAYYRTEVAPGTVVEDWLPPEEANLRCGKAEVYEAAIGDSALAKAPAAILSGPTDRVTRLRIAGGHFWGIGLTPAGWARFVGQSAATMANRFERVDTAMVEEGLGDLLATLCHEVDRMEEAADLIAATFRSLAGDPLADVKAIRDVHLAVTSTDVHTVTELAEIAGMQSRTFVRFCRRHFGFTPSNLLRRQRFLRSLGKYMLDPSMNWISSLDTHYWDQAQFIRDFRSVMGMTPGEYAALPHPIVHAAVAVTNAGSGVAMQALYNPDRERESETGL</sequence>
<protein>
    <submittedName>
        <fullName evidence="5">Helix-turn-helix domain-containing protein</fullName>
    </submittedName>
</protein>
<keyword evidence="6" id="KW-1185">Reference proteome</keyword>
<reference evidence="5 6" key="1">
    <citation type="submission" date="2019-12" db="EMBL/GenBank/DDBJ databases">
        <title>Genomic-based taxomic classification of the family Erythrobacteraceae.</title>
        <authorList>
            <person name="Xu L."/>
        </authorList>
    </citation>
    <scope>NUCLEOTIDE SEQUENCE [LARGE SCALE GENOMIC DNA]</scope>
    <source>
        <strain evidence="5 6">DSM 16225</strain>
    </source>
</reference>
<evidence type="ECO:0000313" key="6">
    <source>
        <dbReference type="Proteomes" id="UP000444185"/>
    </source>
</evidence>
<dbReference type="GO" id="GO:0043565">
    <property type="term" value="F:sequence-specific DNA binding"/>
    <property type="evidence" value="ECO:0007669"/>
    <property type="project" value="InterPro"/>
</dbReference>
<gene>
    <name evidence="5" type="ORF">GRI42_12095</name>
</gene>
<keyword evidence="2" id="KW-0238">DNA-binding</keyword>
<evidence type="ECO:0000256" key="2">
    <source>
        <dbReference type="ARBA" id="ARBA00023125"/>
    </source>
</evidence>
<dbReference type="PANTHER" id="PTHR46796">
    <property type="entry name" value="HTH-TYPE TRANSCRIPTIONAL ACTIVATOR RHAS-RELATED"/>
    <property type="match status" value="1"/>
</dbReference>
<dbReference type="GO" id="GO:0003700">
    <property type="term" value="F:DNA-binding transcription factor activity"/>
    <property type="evidence" value="ECO:0007669"/>
    <property type="project" value="InterPro"/>
</dbReference>
<proteinExistence type="predicted"/>
<dbReference type="Proteomes" id="UP000444185">
    <property type="component" value="Unassembled WGS sequence"/>
</dbReference>
<dbReference type="SMART" id="SM00342">
    <property type="entry name" value="HTH_ARAC"/>
    <property type="match status" value="1"/>
</dbReference>
<evidence type="ECO:0000313" key="5">
    <source>
        <dbReference type="EMBL" id="MXO52044.1"/>
    </source>
</evidence>
<accession>A0A844Y209</accession>
<dbReference type="OrthoDB" id="2559672at2"/>
<evidence type="ECO:0000259" key="4">
    <source>
        <dbReference type="PROSITE" id="PS01124"/>
    </source>
</evidence>
<dbReference type="InterPro" id="IPR018060">
    <property type="entry name" value="HTH_AraC"/>
</dbReference>
<feature type="domain" description="HTH araC/xylS-type" evidence="4">
    <location>
        <begin position="171"/>
        <end position="271"/>
    </location>
</feature>
<dbReference type="EMBL" id="WTYF01000004">
    <property type="protein sequence ID" value="MXO52044.1"/>
    <property type="molecule type" value="Genomic_DNA"/>
</dbReference>
<keyword evidence="3" id="KW-0804">Transcription</keyword>
<evidence type="ECO:0000256" key="1">
    <source>
        <dbReference type="ARBA" id="ARBA00023015"/>
    </source>
</evidence>
<dbReference type="PROSITE" id="PS01124">
    <property type="entry name" value="HTH_ARAC_FAMILY_2"/>
    <property type="match status" value="1"/>
</dbReference>
<evidence type="ECO:0000256" key="3">
    <source>
        <dbReference type="ARBA" id="ARBA00023163"/>
    </source>
</evidence>
<dbReference type="AlphaFoldDB" id="A0A844Y209"/>
<keyword evidence="1" id="KW-0805">Transcription regulation</keyword>
<dbReference type="InterPro" id="IPR050204">
    <property type="entry name" value="AraC_XylS_family_regulators"/>
</dbReference>
<dbReference type="Pfam" id="PF12833">
    <property type="entry name" value="HTH_18"/>
    <property type="match status" value="1"/>
</dbReference>
<comment type="caution">
    <text evidence="5">The sequence shown here is derived from an EMBL/GenBank/DDBJ whole genome shotgun (WGS) entry which is preliminary data.</text>
</comment>